<gene>
    <name evidence="3" type="ORF">ATF69_0036</name>
</gene>
<dbReference type="InterPro" id="IPR002931">
    <property type="entry name" value="Transglutaminase-like"/>
</dbReference>
<evidence type="ECO:0000313" key="4">
    <source>
        <dbReference type="Proteomes" id="UP000321485"/>
    </source>
</evidence>
<evidence type="ECO:0000256" key="1">
    <source>
        <dbReference type="SAM" id="MobiDB-lite"/>
    </source>
</evidence>
<proteinExistence type="predicted"/>
<protein>
    <submittedName>
        <fullName evidence="3">Transglutaminase-like putative cysteine protease</fullName>
    </submittedName>
</protein>
<dbReference type="Pfam" id="PF21295">
    <property type="entry name" value="Bact_transglu_N_2"/>
    <property type="match status" value="1"/>
</dbReference>
<comment type="caution">
    <text evidence="3">The sequence shown here is derived from an EMBL/GenBank/DDBJ whole genome shotgun (WGS) entry which is preliminary data.</text>
</comment>
<dbReference type="AlphaFoldDB" id="A0A561XY73"/>
<dbReference type="Pfam" id="PF01841">
    <property type="entry name" value="Transglut_core"/>
    <property type="match status" value="1"/>
</dbReference>
<evidence type="ECO:0000313" key="3">
    <source>
        <dbReference type="EMBL" id="TWG41053.1"/>
    </source>
</evidence>
<keyword evidence="3" id="KW-0645">Protease</keyword>
<dbReference type="GO" id="GO:0006508">
    <property type="term" value="P:proteolysis"/>
    <property type="evidence" value="ECO:0007669"/>
    <property type="project" value="UniProtKB-KW"/>
</dbReference>
<evidence type="ECO:0000259" key="2">
    <source>
        <dbReference type="SMART" id="SM00460"/>
    </source>
</evidence>
<dbReference type="PANTHER" id="PTHR33490">
    <property type="entry name" value="BLR5614 PROTEIN-RELATED"/>
    <property type="match status" value="1"/>
</dbReference>
<dbReference type="GO" id="GO:0008233">
    <property type="term" value="F:peptidase activity"/>
    <property type="evidence" value="ECO:0007669"/>
    <property type="project" value="UniProtKB-KW"/>
</dbReference>
<dbReference type="InterPro" id="IPR048930">
    <property type="entry name" value="Bact_transglu_N_2"/>
</dbReference>
<sequence>MAFLSSAPRLTTASNEPARWPANAGAPLAQAIPGSQRGVRMDLQIDLRYEIDSYGADFVFNIHAAQTPHQIVHNERLVLSQDIPHQIHTDPATGNRYLRLHGEPGMLELTYSATVDIRHHRADPTQLAEVPVRHLPPHVMGYIYPSRYCQSDRLLRLALNEFGALWQGHSRVQAIRDWVNRHVAFTSNTSNSNTSAVDTLVEQVGVCRDFAHLMIALCRAVNIPARFTTGTDYGADPALGPPDFHAYVEVYLGDRWYLFDPSGTAIPMGLLRFGTGRDAADVAFATIFGGVRAQPPTIHTRAVEDPAQGWVLPHHCAEALSTDQGTSYGARFVAQ</sequence>
<keyword evidence="3" id="KW-0378">Hydrolase</keyword>
<dbReference type="Gene3D" id="2.60.40.2250">
    <property type="match status" value="1"/>
</dbReference>
<dbReference type="Proteomes" id="UP000321485">
    <property type="component" value="Unassembled WGS sequence"/>
</dbReference>
<accession>A0A561XY73</accession>
<dbReference type="InterPro" id="IPR038765">
    <property type="entry name" value="Papain-like_cys_pep_sf"/>
</dbReference>
<feature type="domain" description="Transglutaminase-like" evidence="2">
    <location>
        <begin position="199"/>
        <end position="263"/>
    </location>
</feature>
<dbReference type="SUPFAM" id="SSF54001">
    <property type="entry name" value="Cysteine proteinases"/>
    <property type="match status" value="1"/>
</dbReference>
<dbReference type="EMBL" id="VJWE01000001">
    <property type="protein sequence ID" value="TWG41053.1"/>
    <property type="molecule type" value="Genomic_DNA"/>
</dbReference>
<organism evidence="3 4">
    <name type="scientific">Acidovorax delafieldii</name>
    <name type="common">Pseudomonas delafieldii</name>
    <dbReference type="NCBI Taxonomy" id="47920"/>
    <lineage>
        <taxon>Bacteria</taxon>
        <taxon>Pseudomonadati</taxon>
        <taxon>Pseudomonadota</taxon>
        <taxon>Betaproteobacteria</taxon>
        <taxon>Burkholderiales</taxon>
        <taxon>Comamonadaceae</taxon>
        <taxon>Acidovorax</taxon>
    </lineage>
</organism>
<dbReference type="Gene3D" id="3.10.620.30">
    <property type="match status" value="1"/>
</dbReference>
<reference evidence="3 4" key="1">
    <citation type="journal article" date="2015" name="Stand. Genomic Sci.">
        <title>Genomic Encyclopedia of Bacterial and Archaeal Type Strains, Phase III: the genomes of soil and plant-associated and newly described type strains.</title>
        <authorList>
            <person name="Whitman W.B."/>
            <person name="Woyke T."/>
            <person name="Klenk H.P."/>
            <person name="Zhou Y."/>
            <person name="Lilburn T.G."/>
            <person name="Beck B.J."/>
            <person name="De Vos P."/>
            <person name="Vandamme P."/>
            <person name="Eisen J.A."/>
            <person name="Garrity G."/>
            <person name="Hugenholtz P."/>
            <person name="Kyrpides N.C."/>
        </authorList>
    </citation>
    <scope>NUCLEOTIDE SEQUENCE [LARGE SCALE GENOMIC DNA]</scope>
    <source>
        <strain evidence="3 4">DSM 64</strain>
    </source>
</reference>
<name>A0A561XY73_ACIDE</name>
<feature type="region of interest" description="Disordered" evidence="1">
    <location>
        <begin position="1"/>
        <end position="22"/>
    </location>
</feature>
<dbReference type="PANTHER" id="PTHR33490:SF12">
    <property type="entry name" value="BLL5557 PROTEIN"/>
    <property type="match status" value="1"/>
</dbReference>
<dbReference type="SMART" id="SM00460">
    <property type="entry name" value="TGc"/>
    <property type="match status" value="1"/>
</dbReference>